<feature type="compositionally biased region" description="Low complexity" evidence="1">
    <location>
        <begin position="136"/>
        <end position="152"/>
    </location>
</feature>
<feature type="compositionally biased region" description="Polar residues" evidence="1">
    <location>
        <begin position="186"/>
        <end position="209"/>
    </location>
</feature>
<proteinExistence type="predicted"/>
<dbReference type="EMBL" id="JANPWB010000016">
    <property type="protein sequence ID" value="KAJ1086106.1"/>
    <property type="molecule type" value="Genomic_DNA"/>
</dbReference>
<feature type="compositionally biased region" description="Low complexity" evidence="1">
    <location>
        <begin position="114"/>
        <end position="128"/>
    </location>
</feature>
<comment type="caution">
    <text evidence="2">The sequence shown here is derived from an EMBL/GenBank/DDBJ whole genome shotgun (WGS) entry which is preliminary data.</text>
</comment>
<feature type="compositionally biased region" description="Polar residues" evidence="1">
    <location>
        <begin position="163"/>
        <end position="179"/>
    </location>
</feature>
<sequence>MHKVQHDLSSGVFNNQENEIIQEIVRYDREMAQHAELHQQQAGIYNPPQPPAPSAIATLQQAVAMSFCPQMASPLVGPMGLGSPRMVRRLQYAQGVPSPFSVSPALLQQPLQQQSLQHLQQLHQQQWRPQPPQQQPLPASAVSSPPSQSPLANRTFAYAPRGQSGSQVSLTQQRPSGSPQRLAVHKSTQALHTSSLSQESRPLSASQPSLPHGHPQTPTHSPPRSTRDSTSSIAGPSSAFRGPVPARVALSHQMSAGSVYAGAATPGGGQQDSGGDRKDSIVSAPDTDPVKSRLPSNL</sequence>
<feature type="compositionally biased region" description="Low complexity" evidence="1">
    <location>
        <begin position="214"/>
        <end position="232"/>
    </location>
</feature>
<dbReference type="AlphaFoldDB" id="A0AAV7L324"/>
<name>A0AAV7L324_PLEWA</name>
<keyword evidence="3" id="KW-1185">Reference proteome</keyword>
<evidence type="ECO:0000313" key="3">
    <source>
        <dbReference type="Proteomes" id="UP001066276"/>
    </source>
</evidence>
<reference evidence="2" key="1">
    <citation type="journal article" date="2022" name="bioRxiv">
        <title>Sequencing and chromosome-scale assembly of the giantPleurodeles waltlgenome.</title>
        <authorList>
            <person name="Brown T."/>
            <person name="Elewa A."/>
            <person name="Iarovenko S."/>
            <person name="Subramanian E."/>
            <person name="Araus A.J."/>
            <person name="Petzold A."/>
            <person name="Susuki M."/>
            <person name="Suzuki K.-i.T."/>
            <person name="Hayashi T."/>
            <person name="Toyoda A."/>
            <person name="Oliveira C."/>
            <person name="Osipova E."/>
            <person name="Leigh N.D."/>
            <person name="Simon A."/>
            <person name="Yun M.H."/>
        </authorList>
    </citation>
    <scope>NUCLEOTIDE SEQUENCE</scope>
    <source>
        <strain evidence="2">20211129_DDA</strain>
        <tissue evidence="2">Liver</tissue>
    </source>
</reference>
<protein>
    <submittedName>
        <fullName evidence="2">Uncharacterized protein</fullName>
    </submittedName>
</protein>
<evidence type="ECO:0000313" key="2">
    <source>
        <dbReference type="EMBL" id="KAJ1086106.1"/>
    </source>
</evidence>
<dbReference type="Proteomes" id="UP001066276">
    <property type="component" value="Chromosome 12"/>
</dbReference>
<evidence type="ECO:0000256" key="1">
    <source>
        <dbReference type="SAM" id="MobiDB-lite"/>
    </source>
</evidence>
<gene>
    <name evidence="2" type="ORF">NDU88_006230</name>
</gene>
<accession>A0AAV7L324</accession>
<feature type="region of interest" description="Disordered" evidence="1">
    <location>
        <begin position="114"/>
        <end position="298"/>
    </location>
</feature>
<organism evidence="2 3">
    <name type="scientific">Pleurodeles waltl</name>
    <name type="common">Iberian ribbed newt</name>
    <dbReference type="NCBI Taxonomy" id="8319"/>
    <lineage>
        <taxon>Eukaryota</taxon>
        <taxon>Metazoa</taxon>
        <taxon>Chordata</taxon>
        <taxon>Craniata</taxon>
        <taxon>Vertebrata</taxon>
        <taxon>Euteleostomi</taxon>
        <taxon>Amphibia</taxon>
        <taxon>Batrachia</taxon>
        <taxon>Caudata</taxon>
        <taxon>Salamandroidea</taxon>
        <taxon>Salamandridae</taxon>
        <taxon>Pleurodelinae</taxon>
        <taxon>Pleurodeles</taxon>
    </lineage>
</organism>